<dbReference type="PANTHER" id="PTHR46401:SF2">
    <property type="entry name" value="GLYCOSYLTRANSFERASE WBBK-RELATED"/>
    <property type="match status" value="1"/>
</dbReference>
<dbReference type="Proteomes" id="UP000053091">
    <property type="component" value="Unassembled WGS sequence"/>
</dbReference>
<accession>A0A0S7BWB2</accession>
<dbReference type="PANTHER" id="PTHR46401">
    <property type="entry name" value="GLYCOSYLTRANSFERASE WBBK-RELATED"/>
    <property type="match status" value="1"/>
</dbReference>
<dbReference type="EMBL" id="DF968183">
    <property type="protein sequence ID" value="GAP45178.1"/>
    <property type="molecule type" value="Genomic_DNA"/>
</dbReference>
<dbReference type="Gene3D" id="3.40.50.2000">
    <property type="entry name" value="Glycogen Phosphorylase B"/>
    <property type="match status" value="2"/>
</dbReference>
<evidence type="ECO:0000313" key="3">
    <source>
        <dbReference type="Proteomes" id="UP000053091"/>
    </source>
</evidence>
<reference evidence="2" key="1">
    <citation type="journal article" date="2015" name="Genome Announc.">
        <title>Draft Genome Sequence of Bacteroidales Strain TBC1, a Novel Isolate from a Methanogenic Wastewater Treatment System.</title>
        <authorList>
            <person name="Tourlousse D.M."/>
            <person name="Matsuura N."/>
            <person name="Sun L."/>
            <person name="Toyonaga M."/>
            <person name="Kuroda K."/>
            <person name="Ohashi A."/>
            <person name="Cruz R."/>
            <person name="Yamaguchi T."/>
            <person name="Sekiguchi Y."/>
        </authorList>
    </citation>
    <scope>NUCLEOTIDE SEQUENCE [LARGE SCALE GENOMIC DNA]</scope>
    <source>
        <strain evidence="2">TBC1</strain>
    </source>
</reference>
<name>A0A0S7BWB2_9BACT</name>
<protein>
    <submittedName>
        <fullName evidence="2">Glycosyl transferases group 1</fullName>
    </submittedName>
</protein>
<organism evidence="2">
    <name type="scientific">Lentimicrobium saccharophilum</name>
    <dbReference type="NCBI Taxonomy" id="1678841"/>
    <lineage>
        <taxon>Bacteria</taxon>
        <taxon>Pseudomonadati</taxon>
        <taxon>Bacteroidota</taxon>
        <taxon>Bacteroidia</taxon>
        <taxon>Bacteroidales</taxon>
        <taxon>Lentimicrobiaceae</taxon>
        <taxon>Lentimicrobium</taxon>
    </lineage>
</organism>
<gene>
    <name evidence="2" type="ORF">TBC1_12999</name>
</gene>
<dbReference type="AlphaFoldDB" id="A0A0S7BWB2"/>
<keyword evidence="1 2" id="KW-0808">Transferase</keyword>
<dbReference type="SUPFAM" id="SSF53756">
    <property type="entry name" value="UDP-Glycosyltransferase/glycogen phosphorylase"/>
    <property type="match status" value="1"/>
</dbReference>
<dbReference type="GO" id="GO:0009103">
    <property type="term" value="P:lipopolysaccharide biosynthetic process"/>
    <property type="evidence" value="ECO:0007669"/>
    <property type="project" value="TreeGrafter"/>
</dbReference>
<proteinExistence type="predicted"/>
<dbReference type="STRING" id="1678841.TBC1_12999"/>
<keyword evidence="3" id="KW-1185">Reference proteome</keyword>
<dbReference type="OrthoDB" id="9807209at2"/>
<evidence type="ECO:0000256" key="1">
    <source>
        <dbReference type="ARBA" id="ARBA00022679"/>
    </source>
</evidence>
<evidence type="ECO:0000313" key="2">
    <source>
        <dbReference type="EMBL" id="GAP45178.1"/>
    </source>
</evidence>
<dbReference type="GO" id="GO:0016757">
    <property type="term" value="F:glycosyltransferase activity"/>
    <property type="evidence" value="ECO:0007669"/>
    <property type="project" value="TreeGrafter"/>
</dbReference>
<dbReference type="Pfam" id="PF13692">
    <property type="entry name" value="Glyco_trans_1_4"/>
    <property type="match status" value="1"/>
</dbReference>
<sequence length="386" mass="43878">MKLVVILPRFPYPTEKGDKLRAFNQLKILSRHHNIYLCAITHQKVDESQISAVKPFCKEIRVIRQGWFAVAWNLTRALFSGLPFQAGYYYSGRAHSIIRQMIKKVQPDHIYCQLLRTAAYALEESIPKTIDFQDVFSKGIERRIPLAGIFMKPVLKLEYRRLLKYESLIFDSFDNKTIISKPDRDFIPHPGRDQILIVPNGVDHEYFRPEQREQTHELIFTGNMGYPPNINCAEYLAKKVLPIIHKTAPGVRMMLAGASPHSRVKALSSESVTVTGWVDDLRACYASAAIFLAPMQIGTGLQNKLLEAMSMHLPCITSSLCNFALNAVPGKEILIGDTPEAVAEHVLNLLRDENFRYQIAKEGYNFVQRNYSWEGATRGLIQILGS</sequence>
<dbReference type="RefSeq" id="WP_062045346.1">
    <property type="nucleotide sequence ID" value="NZ_DF968183.1"/>
</dbReference>
<dbReference type="CDD" id="cd03801">
    <property type="entry name" value="GT4_PimA-like"/>
    <property type="match status" value="1"/>
</dbReference>